<comment type="caution">
    <text evidence="2">The sequence shown here is derived from an EMBL/GenBank/DDBJ whole genome shotgun (WGS) entry which is preliminary data.</text>
</comment>
<gene>
    <name evidence="2" type="primary">phaZ</name>
    <name evidence="2" type="ORF">FEV53_09625</name>
</gene>
<dbReference type="PANTHER" id="PTHR43798">
    <property type="entry name" value="MONOACYLGLYCEROL LIPASE"/>
    <property type="match status" value="1"/>
</dbReference>
<evidence type="ECO:0000259" key="1">
    <source>
        <dbReference type="Pfam" id="PF00561"/>
    </source>
</evidence>
<dbReference type="OrthoDB" id="7616518at2"/>
<dbReference type="GO" id="GO:0047372">
    <property type="term" value="F:monoacylglycerol lipase activity"/>
    <property type="evidence" value="ECO:0007669"/>
    <property type="project" value="TreeGrafter"/>
</dbReference>
<dbReference type="Gene3D" id="3.40.50.1820">
    <property type="entry name" value="alpha/beta hydrolase"/>
    <property type="match status" value="1"/>
</dbReference>
<proteinExistence type="predicted"/>
<dbReference type="PANTHER" id="PTHR43798:SF5">
    <property type="entry name" value="MONOACYLGLYCEROL LIPASE ABHD6"/>
    <property type="match status" value="1"/>
</dbReference>
<dbReference type="AlphaFoldDB" id="A0A547Q2S3"/>
<dbReference type="PRINTS" id="PR00111">
    <property type="entry name" value="ABHYDROLASE"/>
</dbReference>
<dbReference type="InterPro" id="IPR050266">
    <property type="entry name" value="AB_hydrolase_sf"/>
</dbReference>
<protein>
    <submittedName>
        <fullName evidence="2">Poly(3-hydroxyalkanoate) depolymerase</fullName>
    </submittedName>
</protein>
<sequence length="272" mass="29795">MAQEDIRMITIGAQDLRVGLFGPEDASRNLLIFNGIGASLDTVKGFADCFDDVRVITFDVPGVGGSPAPLLPYRFTWLSRLIARMLDYLGIDEVDVAGVSWGGAAAQQFVRDHQSRVRTLTLAATAAGFVMVPGNISVLSKMATPKRYTDPAHMLNIAPDIYGGELRFNQELLHEHTEAMKASTQRGYLYQLMAGAGWTSWLFLPQIKVPTLILMGEDDPIVPPVNGKIMASRLPDAELKMMNCGHLFILTDPQGTADLMQDFMRDRAPLAA</sequence>
<dbReference type="GO" id="GO:0046464">
    <property type="term" value="P:acylglycerol catabolic process"/>
    <property type="evidence" value="ECO:0007669"/>
    <property type="project" value="TreeGrafter"/>
</dbReference>
<dbReference type="RefSeq" id="WP_142834601.1">
    <property type="nucleotide sequence ID" value="NZ_VFSV01000013.1"/>
</dbReference>
<dbReference type="NCBIfam" id="TIGR02240">
    <property type="entry name" value="PHA_depoly_arom"/>
    <property type="match status" value="1"/>
</dbReference>
<dbReference type="EMBL" id="VFSV01000013">
    <property type="protein sequence ID" value="TRD20695.1"/>
    <property type="molecule type" value="Genomic_DNA"/>
</dbReference>
<dbReference type="InterPro" id="IPR011942">
    <property type="entry name" value="PHA_depoly_arom"/>
</dbReference>
<dbReference type="InterPro" id="IPR029058">
    <property type="entry name" value="AB_hydrolase_fold"/>
</dbReference>
<dbReference type="SUPFAM" id="SSF53474">
    <property type="entry name" value="alpha/beta-Hydrolases"/>
    <property type="match status" value="1"/>
</dbReference>
<dbReference type="Proteomes" id="UP000318590">
    <property type="component" value="Unassembled WGS sequence"/>
</dbReference>
<feature type="domain" description="AB hydrolase-1" evidence="1">
    <location>
        <begin position="30"/>
        <end position="253"/>
    </location>
</feature>
<evidence type="ECO:0000313" key="3">
    <source>
        <dbReference type="Proteomes" id="UP000318590"/>
    </source>
</evidence>
<accession>A0A547Q2S3</accession>
<evidence type="ECO:0000313" key="2">
    <source>
        <dbReference type="EMBL" id="TRD20695.1"/>
    </source>
</evidence>
<dbReference type="InterPro" id="IPR000073">
    <property type="entry name" value="AB_hydrolase_1"/>
</dbReference>
<dbReference type="Pfam" id="PF00561">
    <property type="entry name" value="Abhydrolase_1"/>
    <property type="match status" value="1"/>
</dbReference>
<name>A0A547Q2S3_9RHOB</name>
<organism evidence="2 3">
    <name type="scientific">Palleronia caenipelagi</name>
    <dbReference type="NCBI Taxonomy" id="2489174"/>
    <lineage>
        <taxon>Bacteria</taxon>
        <taxon>Pseudomonadati</taxon>
        <taxon>Pseudomonadota</taxon>
        <taxon>Alphaproteobacteria</taxon>
        <taxon>Rhodobacterales</taxon>
        <taxon>Roseobacteraceae</taxon>
        <taxon>Palleronia</taxon>
    </lineage>
</organism>
<keyword evidence="3" id="KW-1185">Reference proteome</keyword>
<dbReference type="GO" id="GO:0016020">
    <property type="term" value="C:membrane"/>
    <property type="evidence" value="ECO:0007669"/>
    <property type="project" value="TreeGrafter"/>
</dbReference>
<reference evidence="2 3" key="1">
    <citation type="submission" date="2019-06" db="EMBL/GenBank/DDBJ databases">
        <title>Paenimaribius caenipelagi gen. nov., sp. nov., isolated from a tidal flat.</title>
        <authorList>
            <person name="Yoon J.-H."/>
        </authorList>
    </citation>
    <scope>NUCLEOTIDE SEQUENCE [LARGE SCALE GENOMIC DNA]</scope>
    <source>
        <strain evidence="2 3">JBTF-M29</strain>
    </source>
</reference>